<name>A0A328YLJ9_9FLAO</name>
<keyword evidence="2" id="KW-1185">Reference proteome</keyword>
<evidence type="ECO:0000313" key="2">
    <source>
        <dbReference type="Proteomes" id="UP000248840"/>
    </source>
</evidence>
<proteinExistence type="predicted"/>
<dbReference type="EMBL" id="QLSZ01000003">
    <property type="protein sequence ID" value="RAR73695.1"/>
    <property type="molecule type" value="Genomic_DNA"/>
</dbReference>
<gene>
    <name evidence="1" type="ORF">CLV55_10314</name>
</gene>
<protein>
    <submittedName>
        <fullName evidence="1">Uncharacterized protein</fullName>
    </submittedName>
</protein>
<dbReference type="Proteomes" id="UP000248840">
    <property type="component" value="Unassembled WGS sequence"/>
</dbReference>
<sequence>MEVPPKKKYQRKVTDITKLHYITSEGMKISVYSPYEIMVKEIMSLGINPKGKTIKELQNYVSQICLDTYMNCYYSDSTPSCNLDYLNSPDYLKRNVIRHYLNELSYWLYDYNVNKMPDGVRVDFELSLKRIIR</sequence>
<comment type="caution">
    <text evidence="1">The sequence shown here is derived from an EMBL/GenBank/DDBJ whole genome shotgun (WGS) entry which is preliminary data.</text>
</comment>
<evidence type="ECO:0000313" key="1">
    <source>
        <dbReference type="EMBL" id="RAR73695.1"/>
    </source>
</evidence>
<organism evidence="1 2">
    <name type="scientific">Flavobacterium aciduliphilum</name>
    <dbReference type="NCBI Taxonomy" id="1101402"/>
    <lineage>
        <taxon>Bacteria</taxon>
        <taxon>Pseudomonadati</taxon>
        <taxon>Bacteroidota</taxon>
        <taxon>Flavobacteriia</taxon>
        <taxon>Flavobacteriales</taxon>
        <taxon>Flavobacteriaceae</taxon>
        <taxon>Flavobacterium</taxon>
    </lineage>
</organism>
<dbReference type="OrthoDB" id="9874374at2"/>
<accession>A0A328YLJ9</accession>
<dbReference type="RefSeq" id="WP_112112501.1">
    <property type="nucleotide sequence ID" value="NZ_QLSZ01000003.1"/>
</dbReference>
<dbReference type="AlphaFoldDB" id="A0A328YLJ9"/>
<reference evidence="1 2" key="1">
    <citation type="submission" date="2018-06" db="EMBL/GenBank/DDBJ databases">
        <title>Genomic Encyclopedia of Archaeal and Bacterial Type Strains, Phase II (KMG-II): from individual species to whole genera.</title>
        <authorList>
            <person name="Goeker M."/>
        </authorList>
    </citation>
    <scope>NUCLEOTIDE SEQUENCE [LARGE SCALE GENOMIC DNA]</scope>
    <source>
        <strain evidence="1 2">DSM 25663</strain>
    </source>
</reference>